<dbReference type="Proteomes" id="UP000245626">
    <property type="component" value="Unassembled WGS sequence"/>
</dbReference>
<reference evidence="1 2" key="1">
    <citation type="journal article" date="2018" name="Mol. Biol. Evol.">
        <title>Broad Genomic Sampling Reveals a Smut Pathogenic Ancestry of the Fungal Clade Ustilaginomycotina.</title>
        <authorList>
            <person name="Kijpornyongpan T."/>
            <person name="Mondo S.J."/>
            <person name="Barry K."/>
            <person name="Sandor L."/>
            <person name="Lee J."/>
            <person name="Lipzen A."/>
            <person name="Pangilinan J."/>
            <person name="LaButti K."/>
            <person name="Hainaut M."/>
            <person name="Henrissat B."/>
            <person name="Grigoriev I.V."/>
            <person name="Spatafora J.W."/>
            <person name="Aime M.C."/>
        </authorList>
    </citation>
    <scope>NUCLEOTIDE SEQUENCE [LARGE SCALE GENOMIC DNA]</scope>
    <source>
        <strain evidence="1 2">SA 807</strain>
    </source>
</reference>
<organism evidence="1 2">
    <name type="scientific">Violaceomyces palustris</name>
    <dbReference type="NCBI Taxonomy" id="1673888"/>
    <lineage>
        <taxon>Eukaryota</taxon>
        <taxon>Fungi</taxon>
        <taxon>Dikarya</taxon>
        <taxon>Basidiomycota</taxon>
        <taxon>Ustilaginomycotina</taxon>
        <taxon>Ustilaginomycetes</taxon>
        <taxon>Violaceomycetales</taxon>
        <taxon>Violaceomycetaceae</taxon>
        <taxon>Violaceomyces</taxon>
    </lineage>
</organism>
<evidence type="ECO:0000313" key="1">
    <source>
        <dbReference type="EMBL" id="PWN50789.1"/>
    </source>
</evidence>
<dbReference type="EMBL" id="KZ819897">
    <property type="protein sequence ID" value="PWN50789.1"/>
    <property type="molecule type" value="Genomic_DNA"/>
</dbReference>
<name>A0ACD0NY95_9BASI</name>
<protein>
    <submittedName>
        <fullName evidence="1">Uncharacterized protein</fullName>
    </submittedName>
</protein>
<sequence length="333" mass="37354">MTSHVATLTNTFPLLALRTDMCLVETLPPSGGPERHGMIPLNPMADEQGLVADPTYTCLMCSCSTYGREAFARPPPILSSTWRLSRRTSCQTKKKKKKKGWDGTKGPKSHPIPRATFSPKRMWSNLARSELVVLEPLRPQRQRQAGARAPSKPSSRLSPKLLGITGRGLEGKSFFHLSVYLSLSARRGFTLLFLSFASPTGRGERGRKEMQRGGPSRRKRENIIWKKDGKAEGEMGWGAGRSHFPVLSTTKSPLFWPGTNVKLIVSFLFTLPAFCLPSLHFYSKSRLFFLNPPCLRFYSLLSLIGFIVFDERGEGKDGWNSRGVRERARRANR</sequence>
<gene>
    <name evidence="1" type="ORF">IE53DRAFT_78227</name>
</gene>
<keyword evidence="2" id="KW-1185">Reference proteome</keyword>
<accession>A0ACD0NY95</accession>
<proteinExistence type="predicted"/>
<evidence type="ECO:0000313" key="2">
    <source>
        <dbReference type="Proteomes" id="UP000245626"/>
    </source>
</evidence>